<comment type="caution">
    <text evidence="1">The sequence shown here is derived from an EMBL/GenBank/DDBJ whole genome shotgun (WGS) entry which is preliminary data.</text>
</comment>
<reference evidence="1 2" key="1">
    <citation type="submission" date="2021-04" db="EMBL/GenBank/DDBJ databases">
        <title>Draft genome sequence of Paenibacillus cisolokensis, LC2-13A.</title>
        <authorList>
            <person name="Uke A."/>
            <person name="Chhe C."/>
            <person name="Baramee S."/>
            <person name="Kosugi A."/>
        </authorList>
    </citation>
    <scope>NUCLEOTIDE SEQUENCE [LARGE SCALE GENOMIC DNA]</scope>
    <source>
        <strain evidence="1 2">LC2-13A</strain>
    </source>
</reference>
<sequence>MWFLRDIYANDRAAAQTLDRALEEMKDESGIGRARLLAARAEIAVAM</sequence>
<name>A0ABQ4N574_9BACL</name>
<accession>A0ABQ4N574</accession>
<protein>
    <submittedName>
        <fullName evidence="1">Uncharacterized protein</fullName>
    </submittedName>
</protein>
<evidence type="ECO:0000313" key="1">
    <source>
        <dbReference type="EMBL" id="GIQ63302.1"/>
    </source>
</evidence>
<proteinExistence type="predicted"/>
<evidence type="ECO:0000313" key="2">
    <source>
        <dbReference type="Proteomes" id="UP000680304"/>
    </source>
</evidence>
<dbReference type="Proteomes" id="UP000680304">
    <property type="component" value="Unassembled WGS sequence"/>
</dbReference>
<gene>
    <name evidence="1" type="ORF">PACILC2_18700</name>
</gene>
<dbReference type="EMBL" id="BOVJ01000059">
    <property type="protein sequence ID" value="GIQ63302.1"/>
    <property type="molecule type" value="Genomic_DNA"/>
</dbReference>
<keyword evidence="2" id="KW-1185">Reference proteome</keyword>
<organism evidence="1 2">
    <name type="scientific">Paenibacillus cisolokensis</name>
    <dbReference type="NCBI Taxonomy" id="1658519"/>
    <lineage>
        <taxon>Bacteria</taxon>
        <taxon>Bacillati</taxon>
        <taxon>Bacillota</taxon>
        <taxon>Bacilli</taxon>
        <taxon>Bacillales</taxon>
        <taxon>Paenibacillaceae</taxon>
        <taxon>Paenibacillus</taxon>
    </lineage>
</organism>